<evidence type="ECO:0000256" key="1">
    <source>
        <dbReference type="ARBA" id="ARBA00004496"/>
    </source>
</evidence>
<dbReference type="Proteomes" id="UP001174909">
    <property type="component" value="Unassembled WGS sequence"/>
</dbReference>
<dbReference type="GO" id="GO:0032259">
    <property type="term" value="P:methylation"/>
    <property type="evidence" value="ECO:0007669"/>
    <property type="project" value="UniProtKB-KW"/>
</dbReference>
<dbReference type="PANTHER" id="PTHR11579:SF0">
    <property type="entry name" value="PROTEIN-L-ISOASPARTATE(D-ASPARTATE) O-METHYLTRANSFERASE"/>
    <property type="match status" value="1"/>
</dbReference>
<evidence type="ECO:0000313" key="8">
    <source>
        <dbReference type="EMBL" id="CAI8026814.1"/>
    </source>
</evidence>
<dbReference type="EMBL" id="CASHTH010002237">
    <property type="protein sequence ID" value="CAI8026814.1"/>
    <property type="molecule type" value="Genomic_DNA"/>
</dbReference>
<keyword evidence="7" id="KW-0949">S-adenosyl-L-methionine</keyword>
<dbReference type="InterPro" id="IPR029063">
    <property type="entry name" value="SAM-dependent_MTases_sf"/>
</dbReference>
<feature type="non-terminal residue" evidence="8">
    <location>
        <position position="1"/>
    </location>
</feature>
<evidence type="ECO:0000256" key="3">
    <source>
        <dbReference type="ARBA" id="ARBA00011890"/>
    </source>
</evidence>
<dbReference type="PANTHER" id="PTHR11579">
    <property type="entry name" value="PROTEIN-L-ISOASPARTATE O-METHYLTRANSFERASE"/>
    <property type="match status" value="1"/>
</dbReference>
<comment type="subcellular location">
    <subcellularLocation>
        <location evidence="1">Cytoplasm</location>
    </subcellularLocation>
</comment>
<keyword evidence="5" id="KW-0489">Methyltransferase</keyword>
<evidence type="ECO:0000256" key="5">
    <source>
        <dbReference type="ARBA" id="ARBA00022603"/>
    </source>
</evidence>
<name>A0AA35WND9_GEOBA</name>
<dbReference type="SUPFAM" id="SSF53335">
    <property type="entry name" value="S-adenosyl-L-methionine-dependent methyltransferases"/>
    <property type="match status" value="1"/>
</dbReference>
<evidence type="ECO:0000256" key="7">
    <source>
        <dbReference type="ARBA" id="ARBA00022691"/>
    </source>
</evidence>
<reference evidence="8" key="1">
    <citation type="submission" date="2023-03" db="EMBL/GenBank/DDBJ databases">
        <authorList>
            <person name="Steffen K."/>
            <person name="Cardenas P."/>
        </authorList>
    </citation>
    <scope>NUCLEOTIDE SEQUENCE</scope>
</reference>
<keyword evidence="9" id="KW-1185">Reference proteome</keyword>
<dbReference type="GO" id="GO:0005737">
    <property type="term" value="C:cytoplasm"/>
    <property type="evidence" value="ECO:0007669"/>
    <property type="project" value="UniProtKB-SubCell"/>
</dbReference>
<proteinExistence type="inferred from homology"/>
<sequence length="210" mass="22529">HPTPRSIVEDLKIKGHIETPEVEAAFRVVPRHLFLPDVPLERVYSDEAILTKLQNGQLVSSSSQPAMMAIMLEQLGLQPGHRVLEIGAGSGYNAGLMAHIVGDSGQVTTIDIDEDLVEGARNGLRAAGLDAVTVVCQDGGFGHPDHAPYDRIILTVAAWDIVPAWREQLKPGGRLLLPLEVGRSVQKSIAFDKTGDQLESASVKDCGSCP</sequence>
<evidence type="ECO:0000256" key="6">
    <source>
        <dbReference type="ARBA" id="ARBA00022679"/>
    </source>
</evidence>
<dbReference type="EC" id="2.1.1.77" evidence="3"/>
<protein>
    <recommendedName>
        <fullName evidence="3">protein-L-isoaspartate(D-aspartate) O-methyltransferase</fullName>
        <ecNumber evidence="3">2.1.1.77</ecNumber>
    </recommendedName>
</protein>
<comment type="similarity">
    <text evidence="2">Belongs to the methyltransferase superfamily. L-isoaspartyl/D-aspartyl protein methyltransferase family.</text>
</comment>
<dbReference type="GO" id="GO:0004719">
    <property type="term" value="F:protein-L-isoaspartate (D-aspartate) O-methyltransferase activity"/>
    <property type="evidence" value="ECO:0007669"/>
    <property type="project" value="UniProtKB-EC"/>
</dbReference>
<evidence type="ECO:0000256" key="2">
    <source>
        <dbReference type="ARBA" id="ARBA00005369"/>
    </source>
</evidence>
<organism evidence="8 9">
    <name type="scientific">Geodia barretti</name>
    <name type="common">Barrett's horny sponge</name>
    <dbReference type="NCBI Taxonomy" id="519541"/>
    <lineage>
        <taxon>Eukaryota</taxon>
        <taxon>Metazoa</taxon>
        <taxon>Porifera</taxon>
        <taxon>Demospongiae</taxon>
        <taxon>Heteroscleromorpha</taxon>
        <taxon>Tetractinellida</taxon>
        <taxon>Astrophorina</taxon>
        <taxon>Geodiidae</taxon>
        <taxon>Geodia</taxon>
    </lineage>
</organism>
<dbReference type="Pfam" id="PF01135">
    <property type="entry name" value="PCMT"/>
    <property type="match status" value="1"/>
</dbReference>
<evidence type="ECO:0000313" key="9">
    <source>
        <dbReference type="Proteomes" id="UP001174909"/>
    </source>
</evidence>
<comment type="caution">
    <text evidence="8">The sequence shown here is derived from an EMBL/GenBank/DDBJ whole genome shotgun (WGS) entry which is preliminary data.</text>
</comment>
<gene>
    <name evidence="8" type="ORF">GBAR_LOCUS15365</name>
</gene>
<keyword evidence="6" id="KW-0808">Transferase</keyword>
<accession>A0AA35WND9</accession>
<evidence type="ECO:0000256" key="4">
    <source>
        <dbReference type="ARBA" id="ARBA00022490"/>
    </source>
</evidence>
<dbReference type="AlphaFoldDB" id="A0AA35WND9"/>
<dbReference type="InterPro" id="IPR000682">
    <property type="entry name" value="PCMT"/>
</dbReference>
<keyword evidence="4" id="KW-0963">Cytoplasm</keyword>
<dbReference type="CDD" id="cd02440">
    <property type="entry name" value="AdoMet_MTases"/>
    <property type="match status" value="1"/>
</dbReference>
<dbReference type="Gene3D" id="3.40.50.150">
    <property type="entry name" value="Vaccinia Virus protein VP39"/>
    <property type="match status" value="1"/>
</dbReference>